<keyword evidence="5" id="KW-1185">Reference proteome</keyword>
<feature type="chain" id="PRO_5036271612" evidence="2">
    <location>
        <begin position="26"/>
        <end position="796"/>
    </location>
</feature>
<feature type="signal peptide" evidence="2">
    <location>
        <begin position="1"/>
        <end position="25"/>
    </location>
</feature>
<sequence>MKGSAYAVFVLAIVAAHSCARKTLAGDTGSSVTGNVLKQGVGSLVSEWYLSLKTSKGYCGLVTATQAAGGYGFAIVCNNKYPQYGSTFAVLLPDNNGGGGDVSGIDTVAAAAQGEAAARVRASTGGSLSDASAPLIVSTGREVRVLARSAGLCNTPPVPSPGGMDRVQPSVSVMGGLAAMAQVIHSWMYSWRCAIPGAWKYAKEHVAESCDDEGSSGDSIDGGGCSDNSHRSGDIGCTKEADGFTSRRWWLKGCKQGQMGLTQDLPPRPVICALGQPSGMSYKIFKANLKDGESVDLDKEWIYLMEGDKYCTLADVAGLNAVVSCHLDAPGWSGYKFQIQRLSYPRSQLHSLLTGSPCGVRLPGLPGLHDMECQGGQQAGRAPEVDLVLQTPGSPLAAGVVVGLSTFSPGLMGAELQRCCAHPASPHIILCEPPPPGPVANECWFQMYDVKIASSPLTEDSAGMAAKIMDTGKAGDDSEHAAVGLAPTTDNTDPWVEAAPEQVGTGFGSFLPSFLRALQLEMSPVGLDPDLESESEFAAVISRADIDGTRVRHRSLLSWLWLERGMRKVGEEDGNVEAEDEGEEGVSERYRRSLLSGEGDWNPDGRPDPQPSMLLEGRDGGSDDPSVSGVEMVEVVDIATKENATLAQVTRASALADGKDDRLRSGQVTAERTANAMAVEPAPLTGLWPARKQWELLRGLWPTRFGRVSCGRGVSDAAVGTAAPLGDRSLVMLMNRAFGRYCSVSLDGTLLCISAQASNASRNLFTLFMPSIPVAVAETIAETVAGAAVTTVGEQG</sequence>
<name>A0A8J4FC29_9CHLO</name>
<dbReference type="OrthoDB" id="544180at2759"/>
<comment type="caution">
    <text evidence="3">The sequence shown here is derived from an EMBL/GenBank/DDBJ whole genome shotgun (WGS) entry which is preliminary data.</text>
</comment>
<proteinExistence type="predicted"/>
<evidence type="ECO:0000313" key="5">
    <source>
        <dbReference type="Proteomes" id="UP000747110"/>
    </source>
</evidence>
<reference evidence="3" key="1">
    <citation type="journal article" date="2021" name="Proc. Natl. Acad. Sci. U.S.A.">
        <title>Three genomes in the algal genus Volvox reveal the fate of a haploid sex-determining region after a transition to homothallism.</title>
        <authorList>
            <person name="Yamamoto K."/>
            <person name="Hamaji T."/>
            <person name="Kawai-Toyooka H."/>
            <person name="Matsuzaki R."/>
            <person name="Takahashi F."/>
            <person name="Nishimura Y."/>
            <person name="Kawachi M."/>
            <person name="Noguchi H."/>
            <person name="Minakuchi Y."/>
            <person name="Umen J.G."/>
            <person name="Toyoda A."/>
            <person name="Nozaki H."/>
        </authorList>
    </citation>
    <scope>NUCLEOTIDE SEQUENCE</scope>
    <source>
        <strain evidence="4">NIES-3785</strain>
        <strain evidence="3">NIES-3786</strain>
    </source>
</reference>
<dbReference type="EMBL" id="BNCQ01000005">
    <property type="protein sequence ID" value="GIL97759.1"/>
    <property type="molecule type" value="Genomic_DNA"/>
</dbReference>
<accession>A0A8J4FC29</accession>
<dbReference type="Proteomes" id="UP000722791">
    <property type="component" value="Unassembled WGS sequence"/>
</dbReference>
<dbReference type="EMBL" id="BNCP01000002">
    <property type="protein sequence ID" value="GIL70038.1"/>
    <property type="molecule type" value="Genomic_DNA"/>
</dbReference>
<gene>
    <name evidence="3" type="ORF">Vretifemale_883</name>
    <name evidence="4" type="ORF">Vretimale_3319</name>
</gene>
<feature type="region of interest" description="Disordered" evidence="1">
    <location>
        <begin position="595"/>
        <end position="626"/>
    </location>
</feature>
<evidence type="ECO:0000313" key="4">
    <source>
        <dbReference type="EMBL" id="GIL97759.1"/>
    </source>
</evidence>
<evidence type="ECO:0000256" key="2">
    <source>
        <dbReference type="SAM" id="SignalP"/>
    </source>
</evidence>
<dbReference type="Proteomes" id="UP000747110">
    <property type="component" value="Unassembled WGS sequence"/>
</dbReference>
<dbReference type="AlphaFoldDB" id="A0A8J4FC29"/>
<evidence type="ECO:0000256" key="1">
    <source>
        <dbReference type="SAM" id="MobiDB-lite"/>
    </source>
</evidence>
<organism evidence="3 5">
    <name type="scientific">Volvox reticuliferus</name>
    <dbReference type="NCBI Taxonomy" id="1737510"/>
    <lineage>
        <taxon>Eukaryota</taxon>
        <taxon>Viridiplantae</taxon>
        <taxon>Chlorophyta</taxon>
        <taxon>core chlorophytes</taxon>
        <taxon>Chlorophyceae</taxon>
        <taxon>CS clade</taxon>
        <taxon>Chlamydomonadales</taxon>
        <taxon>Volvocaceae</taxon>
        <taxon>Volvox</taxon>
    </lineage>
</organism>
<keyword evidence="2" id="KW-0732">Signal</keyword>
<protein>
    <submittedName>
        <fullName evidence="3">Uncharacterized protein</fullName>
    </submittedName>
</protein>
<evidence type="ECO:0000313" key="3">
    <source>
        <dbReference type="EMBL" id="GIL70038.1"/>
    </source>
</evidence>
<feature type="region of interest" description="Disordered" evidence="1">
    <location>
        <begin position="210"/>
        <end position="231"/>
    </location>
</feature>